<dbReference type="InterPro" id="IPR018467">
    <property type="entry name" value="CCT_CS"/>
</dbReference>
<keyword evidence="3" id="KW-1185">Reference proteome</keyword>
<dbReference type="GO" id="GO:0031347">
    <property type="term" value="P:regulation of defense response"/>
    <property type="evidence" value="ECO:0007669"/>
    <property type="project" value="TreeGrafter"/>
</dbReference>
<evidence type="ECO:0000313" key="4">
    <source>
        <dbReference type="Proteomes" id="UP000639772"/>
    </source>
</evidence>
<dbReference type="PANTHER" id="PTHR33077:SF17">
    <property type="entry name" value="PROTEIN TIFY 5B"/>
    <property type="match status" value="1"/>
</dbReference>
<dbReference type="EMBL" id="JADCNL010000009">
    <property type="protein sequence ID" value="KAG0466123.1"/>
    <property type="molecule type" value="Genomic_DNA"/>
</dbReference>
<dbReference type="GO" id="GO:0009611">
    <property type="term" value="P:response to wounding"/>
    <property type="evidence" value="ECO:0007669"/>
    <property type="project" value="TreeGrafter"/>
</dbReference>
<dbReference type="PANTHER" id="PTHR33077">
    <property type="entry name" value="PROTEIN TIFY 4A-RELATED-RELATED"/>
    <property type="match status" value="1"/>
</dbReference>
<evidence type="ECO:0000313" key="2">
    <source>
        <dbReference type="EMBL" id="KAG0467800.1"/>
    </source>
</evidence>
<dbReference type="Pfam" id="PF09425">
    <property type="entry name" value="Jas_motif"/>
    <property type="match status" value="1"/>
</dbReference>
<evidence type="ECO:0000313" key="3">
    <source>
        <dbReference type="Proteomes" id="UP000636800"/>
    </source>
</evidence>
<evidence type="ECO:0000313" key="1">
    <source>
        <dbReference type="EMBL" id="KAG0466123.1"/>
    </source>
</evidence>
<accession>A0A835Q7E3</accession>
<gene>
    <name evidence="2" type="ORF">HPP92_017128</name>
    <name evidence="1" type="ORF">HPP92_017703</name>
</gene>
<dbReference type="Proteomes" id="UP000636800">
    <property type="component" value="Unassembled WGS sequence"/>
</dbReference>
<reference evidence="3 4" key="1">
    <citation type="journal article" date="2020" name="Nat. Food">
        <title>A phased Vanilla planifolia genome enables genetic improvement of flavour and production.</title>
        <authorList>
            <person name="Hasing T."/>
            <person name="Tang H."/>
            <person name="Brym M."/>
            <person name="Khazi F."/>
            <person name="Huang T."/>
            <person name="Chambers A.H."/>
        </authorList>
    </citation>
    <scope>NUCLEOTIDE SEQUENCE [LARGE SCALE GENOMIC DNA]</scope>
    <source>
        <tissue evidence="1">Leaf</tissue>
    </source>
</reference>
<dbReference type="GO" id="GO:2000022">
    <property type="term" value="P:regulation of jasmonic acid mediated signaling pathway"/>
    <property type="evidence" value="ECO:0007669"/>
    <property type="project" value="TreeGrafter"/>
</dbReference>
<organism evidence="1 3">
    <name type="scientific">Vanilla planifolia</name>
    <name type="common">Vanilla</name>
    <dbReference type="NCBI Taxonomy" id="51239"/>
    <lineage>
        <taxon>Eukaryota</taxon>
        <taxon>Viridiplantae</taxon>
        <taxon>Streptophyta</taxon>
        <taxon>Embryophyta</taxon>
        <taxon>Tracheophyta</taxon>
        <taxon>Spermatophyta</taxon>
        <taxon>Magnoliopsida</taxon>
        <taxon>Liliopsida</taxon>
        <taxon>Asparagales</taxon>
        <taxon>Orchidaceae</taxon>
        <taxon>Vanilloideae</taxon>
        <taxon>Vanilleae</taxon>
        <taxon>Vanilla</taxon>
    </lineage>
</organism>
<protein>
    <submittedName>
        <fullName evidence="1">Uncharacterized protein</fullName>
    </submittedName>
</protein>
<proteinExistence type="predicted"/>
<dbReference type="EMBL" id="JADCNM010000009">
    <property type="protein sequence ID" value="KAG0467800.1"/>
    <property type="molecule type" value="Genomic_DNA"/>
</dbReference>
<comment type="caution">
    <text evidence="1">The sequence shown here is derived from an EMBL/GenBank/DDBJ whole genome shotgun (WGS) entry which is preliminary data.</text>
</comment>
<dbReference type="GO" id="GO:0005634">
    <property type="term" value="C:nucleus"/>
    <property type="evidence" value="ECO:0007669"/>
    <property type="project" value="TreeGrafter"/>
</dbReference>
<dbReference type="OrthoDB" id="782771at2759"/>
<dbReference type="Proteomes" id="UP000639772">
    <property type="component" value="Chromosome 9"/>
</dbReference>
<sequence>MERIIDPQELELSLGCRRYNSPSSSNSKWEEQRRPLQQMTIFYKDGMRDSNVAGQQARAIIEMAKKEILTTIAEINDGEDQPSFPAVAAEVEERQEVRNPGLRMKRSLQRFLEKRKARMASYRSDYAFRQPLQLFSSFA</sequence>
<dbReference type="InterPro" id="IPR040390">
    <property type="entry name" value="TIFY/JAZ"/>
</dbReference>
<name>A0A835Q7E3_VANPL</name>
<dbReference type="AlphaFoldDB" id="A0A835Q7E3"/>